<dbReference type="InterPro" id="IPR022061">
    <property type="entry name" value="DUF3617"/>
</dbReference>
<evidence type="ECO:0000256" key="1">
    <source>
        <dbReference type="SAM" id="MobiDB-lite"/>
    </source>
</evidence>
<keyword evidence="3" id="KW-1185">Reference proteome</keyword>
<dbReference type="EMBL" id="QFYS01000004">
    <property type="protein sequence ID" value="RAK65575.1"/>
    <property type="molecule type" value="Genomic_DNA"/>
</dbReference>
<reference evidence="2 3" key="1">
    <citation type="submission" date="2018-05" db="EMBL/GenBank/DDBJ databases">
        <authorList>
            <person name="Lanie J.A."/>
            <person name="Ng W.-L."/>
            <person name="Kazmierczak K.M."/>
            <person name="Andrzejewski T.M."/>
            <person name="Davidsen T.M."/>
            <person name="Wayne K.J."/>
            <person name="Tettelin H."/>
            <person name="Glass J.I."/>
            <person name="Rusch D."/>
            <person name="Podicherti R."/>
            <person name="Tsui H.-C.T."/>
            <person name="Winkler M.E."/>
        </authorList>
    </citation>
    <scope>NUCLEOTIDE SEQUENCE [LARGE SCALE GENOMIC DNA]</scope>
    <source>
        <strain evidence="2 3">BUT-10</strain>
    </source>
</reference>
<gene>
    <name evidence="2" type="ORF">DJ019_11485</name>
</gene>
<comment type="caution">
    <text evidence="2">The sequence shown here is derived from an EMBL/GenBank/DDBJ whole genome shotgun (WGS) entry which is preliminary data.</text>
</comment>
<dbReference type="AlphaFoldDB" id="A0A328BFW0"/>
<proteinExistence type="predicted"/>
<protein>
    <recommendedName>
        <fullName evidence="4">DUF3617 domain-containing protein</fullName>
    </recommendedName>
</protein>
<feature type="compositionally biased region" description="Low complexity" evidence="1">
    <location>
        <begin position="54"/>
        <end position="63"/>
    </location>
</feature>
<accession>A0A328BFW0</accession>
<sequence length="209" mass="21857">MISLLGRVRFATLGNVIGGIKMRAVAIVCVGALALAACQKKTDEAAKTGEETQASAAAPAAAPAGPPRRKPGLWVQTINAEGMTQETKLCLDETVEKKMTLWGQQMGEQVCAKNEITPAAGGWKVESECDFGEAGRNVTSGTVTGDFNTKYVMKLTTTTTGAKMIQANGTQTMEMTGAWQGACPADMKPGDMLLPGGMKMNIASMPGPK</sequence>
<organism evidence="2 3">
    <name type="scientific">Phenylobacterium kunshanense</name>
    <dbReference type="NCBI Taxonomy" id="1445034"/>
    <lineage>
        <taxon>Bacteria</taxon>
        <taxon>Pseudomonadati</taxon>
        <taxon>Pseudomonadota</taxon>
        <taxon>Alphaproteobacteria</taxon>
        <taxon>Caulobacterales</taxon>
        <taxon>Caulobacteraceae</taxon>
        <taxon>Phenylobacterium</taxon>
    </lineage>
</organism>
<evidence type="ECO:0000313" key="3">
    <source>
        <dbReference type="Proteomes" id="UP000249524"/>
    </source>
</evidence>
<name>A0A328BFW0_9CAUL</name>
<evidence type="ECO:0000313" key="2">
    <source>
        <dbReference type="EMBL" id="RAK65575.1"/>
    </source>
</evidence>
<evidence type="ECO:0008006" key="4">
    <source>
        <dbReference type="Google" id="ProtNLM"/>
    </source>
</evidence>
<dbReference type="Pfam" id="PF12276">
    <property type="entry name" value="DUF3617"/>
    <property type="match status" value="1"/>
</dbReference>
<dbReference type="Proteomes" id="UP000249524">
    <property type="component" value="Unassembled WGS sequence"/>
</dbReference>
<feature type="region of interest" description="Disordered" evidence="1">
    <location>
        <begin position="49"/>
        <end position="72"/>
    </location>
</feature>